<dbReference type="Pfam" id="PF07690">
    <property type="entry name" value="MFS_1"/>
    <property type="match status" value="1"/>
</dbReference>
<dbReference type="Gene3D" id="1.20.1250.20">
    <property type="entry name" value="MFS general substrate transporter like domains"/>
    <property type="match status" value="1"/>
</dbReference>
<dbReference type="RefSeq" id="WP_133430910.1">
    <property type="nucleotide sequence ID" value="NZ_CP092172.1"/>
</dbReference>
<feature type="domain" description="Major facilitator superfamily (MFS) profile" evidence="12">
    <location>
        <begin position="137"/>
        <end position="622"/>
    </location>
</feature>
<dbReference type="Proteomes" id="UP000295310">
    <property type="component" value="Unassembled WGS sequence"/>
</dbReference>
<dbReference type="InterPro" id="IPR011701">
    <property type="entry name" value="MFS"/>
</dbReference>
<feature type="transmembrane region" description="Helical" evidence="11">
    <location>
        <begin position="291"/>
        <end position="310"/>
    </location>
</feature>
<evidence type="ECO:0000256" key="11">
    <source>
        <dbReference type="SAM" id="Phobius"/>
    </source>
</evidence>
<keyword evidence="4" id="KW-0813">Transport</keyword>
<feature type="transmembrane region" description="Helical" evidence="11">
    <location>
        <begin position="175"/>
        <end position="195"/>
    </location>
</feature>
<evidence type="ECO:0000256" key="2">
    <source>
        <dbReference type="ARBA" id="ARBA00007520"/>
    </source>
</evidence>
<evidence type="ECO:0000256" key="6">
    <source>
        <dbReference type="ARBA" id="ARBA00022692"/>
    </source>
</evidence>
<dbReference type="PANTHER" id="PTHR42718:SF9">
    <property type="entry name" value="MAJOR FACILITATOR SUPERFAMILY MULTIDRUG TRANSPORTER MFSC"/>
    <property type="match status" value="1"/>
</dbReference>
<dbReference type="PROSITE" id="PS50850">
    <property type="entry name" value="MFS"/>
    <property type="match status" value="1"/>
</dbReference>
<dbReference type="SUPFAM" id="SSF103473">
    <property type="entry name" value="MFS general substrate transporter"/>
    <property type="match status" value="1"/>
</dbReference>
<reference evidence="13 14" key="1">
    <citation type="submission" date="2019-01" db="EMBL/GenBank/DDBJ databases">
        <title>Draft genome sequences of the type strains of six Macrococcus species.</title>
        <authorList>
            <person name="Mazhar S."/>
            <person name="Altermann E."/>
            <person name="Hill C."/>
            <person name="Mcauliffe O."/>
        </authorList>
    </citation>
    <scope>NUCLEOTIDE SEQUENCE [LARGE SCALE GENOMIC DNA]</scope>
    <source>
        <strain evidence="13 14">CCM4811</strain>
    </source>
</reference>
<evidence type="ECO:0000256" key="10">
    <source>
        <dbReference type="SAM" id="MobiDB-lite"/>
    </source>
</evidence>
<feature type="region of interest" description="Disordered" evidence="10">
    <location>
        <begin position="101"/>
        <end position="122"/>
    </location>
</feature>
<comment type="subcellular location">
    <subcellularLocation>
        <location evidence="1">Cell membrane</location>
        <topology evidence="1">Multi-pass membrane protein</topology>
    </subcellularLocation>
</comment>
<keyword evidence="5" id="KW-1003">Cell membrane</keyword>
<feature type="transmembrane region" description="Helical" evidence="11">
    <location>
        <begin position="322"/>
        <end position="341"/>
    </location>
</feature>
<dbReference type="GO" id="GO:0005886">
    <property type="term" value="C:plasma membrane"/>
    <property type="evidence" value="ECO:0007669"/>
    <property type="project" value="UniProtKB-SubCell"/>
</dbReference>
<organism evidence="13 14">
    <name type="scientific">Macrococcus brunensis</name>
    <dbReference type="NCBI Taxonomy" id="198483"/>
    <lineage>
        <taxon>Bacteria</taxon>
        <taxon>Bacillati</taxon>
        <taxon>Bacillota</taxon>
        <taxon>Bacilli</taxon>
        <taxon>Bacillales</taxon>
        <taxon>Staphylococcaceae</taxon>
        <taxon>Macrococcus</taxon>
    </lineage>
</organism>
<dbReference type="OrthoDB" id="9816041at2"/>
<dbReference type="InterPro" id="IPR004638">
    <property type="entry name" value="EmrB-like"/>
</dbReference>
<protein>
    <recommendedName>
        <fullName evidence="9">Quinolone resistance protein NorB</fullName>
    </recommendedName>
</protein>
<dbReference type="CDD" id="cd17503">
    <property type="entry name" value="MFS_LmrB_MDR_like"/>
    <property type="match status" value="1"/>
</dbReference>
<feature type="transmembrane region" description="Helical" evidence="11">
    <location>
        <begin position="6"/>
        <end position="24"/>
    </location>
</feature>
<evidence type="ECO:0000256" key="4">
    <source>
        <dbReference type="ARBA" id="ARBA00022448"/>
    </source>
</evidence>
<dbReference type="NCBIfam" id="TIGR00711">
    <property type="entry name" value="efflux_EmrB"/>
    <property type="match status" value="1"/>
</dbReference>
<gene>
    <name evidence="13" type="ORF">ERX27_00810</name>
</gene>
<evidence type="ECO:0000256" key="7">
    <source>
        <dbReference type="ARBA" id="ARBA00022989"/>
    </source>
</evidence>
<dbReference type="Gene3D" id="1.20.1720.10">
    <property type="entry name" value="Multidrug resistance protein D"/>
    <property type="match status" value="1"/>
</dbReference>
<comment type="similarity">
    <text evidence="3">Belongs to the major facilitator superfamily. EmrB family.</text>
</comment>
<feature type="transmembrane region" description="Helical" evidence="11">
    <location>
        <begin position="137"/>
        <end position="163"/>
    </location>
</feature>
<dbReference type="InterPro" id="IPR036259">
    <property type="entry name" value="MFS_trans_sf"/>
</dbReference>
<dbReference type="AlphaFoldDB" id="A0A4V3BDM5"/>
<evidence type="ECO:0000256" key="1">
    <source>
        <dbReference type="ARBA" id="ARBA00004651"/>
    </source>
</evidence>
<dbReference type="EMBL" id="SCWA01000001">
    <property type="protein sequence ID" value="TDL99016.1"/>
    <property type="molecule type" value="Genomic_DNA"/>
</dbReference>
<feature type="transmembrane region" description="Helical" evidence="11">
    <location>
        <begin position="207"/>
        <end position="226"/>
    </location>
</feature>
<comment type="similarity">
    <text evidence="2">Belongs to the major facilitator superfamily. TCR/Tet family.</text>
</comment>
<feature type="transmembrane region" description="Helical" evidence="11">
    <location>
        <begin position="451"/>
        <end position="469"/>
    </location>
</feature>
<evidence type="ECO:0000313" key="13">
    <source>
        <dbReference type="EMBL" id="TDL99016.1"/>
    </source>
</evidence>
<dbReference type="InterPro" id="IPR020846">
    <property type="entry name" value="MFS_dom"/>
</dbReference>
<feature type="transmembrane region" description="Helical" evidence="11">
    <location>
        <begin position="353"/>
        <end position="370"/>
    </location>
</feature>
<evidence type="ECO:0000256" key="3">
    <source>
        <dbReference type="ARBA" id="ARBA00008537"/>
    </source>
</evidence>
<dbReference type="GO" id="GO:0022857">
    <property type="term" value="F:transmembrane transporter activity"/>
    <property type="evidence" value="ECO:0007669"/>
    <property type="project" value="InterPro"/>
</dbReference>
<accession>A0A4V3BDM5</accession>
<evidence type="ECO:0000256" key="9">
    <source>
        <dbReference type="ARBA" id="ARBA00040594"/>
    </source>
</evidence>
<feature type="transmembrane region" description="Helical" evidence="11">
    <location>
        <begin position="232"/>
        <end position="253"/>
    </location>
</feature>
<proteinExistence type="inferred from homology"/>
<feature type="transmembrane region" description="Helical" evidence="11">
    <location>
        <begin position="427"/>
        <end position="444"/>
    </location>
</feature>
<dbReference type="PRINTS" id="PR01036">
    <property type="entry name" value="TCRTETB"/>
</dbReference>
<feature type="transmembrane region" description="Helical" evidence="11">
    <location>
        <begin position="390"/>
        <end position="415"/>
    </location>
</feature>
<evidence type="ECO:0000256" key="8">
    <source>
        <dbReference type="ARBA" id="ARBA00023136"/>
    </source>
</evidence>
<evidence type="ECO:0000313" key="14">
    <source>
        <dbReference type="Proteomes" id="UP000295310"/>
    </source>
</evidence>
<feature type="transmembrane region" description="Helical" evidence="11">
    <location>
        <begin position="599"/>
        <end position="617"/>
    </location>
</feature>
<feature type="transmembrane region" description="Helical" evidence="11">
    <location>
        <begin position="265"/>
        <end position="285"/>
    </location>
</feature>
<comment type="caution">
    <text evidence="13">The sequence shown here is derived from an EMBL/GenBank/DDBJ whole genome shotgun (WGS) entry which is preliminary data.</text>
</comment>
<keyword evidence="6 11" id="KW-0812">Transmembrane</keyword>
<keyword evidence="8 11" id="KW-0472">Membrane</keyword>
<feature type="transmembrane region" description="Helical" evidence="11">
    <location>
        <begin position="481"/>
        <end position="502"/>
    </location>
</feature>
<keyword evidence="7 11" id="KW-1133">Transmembrane helix</keyword>
<keyword evidence="14" id="KW-1185">Reference proteome</keyword>
<evidence type="ECO:0000259" key="12">
    <source>
        <dbReference type="PROSITE" id="PS50850"/>
    </source>
</evidence>
<dbReference type="PANTHER" id="PTHR42718">
    <property type="entry name" value="MAJOR FACILITATOR SUPERFAMILY MULTIDRUG TRANSPORTER MFSC"/>
    <property type="match status" value="1"/>
</dbReference>
<evidence type="ECO:0000256" key="5">
    <source>
        <dbReference type="ARBA" id="ARBA00022475"/>
    </source>
</evidence>
<name>A0A4V3BDM5_9STAP</name>
<sequence>MTSFIIAYILLSLAVFFVINRLFLRRKKVKPVDTKEQVVEETPVYDHQAEKVTYEQPIKTHVEPAQPEVIYNSSTRSTHEKIEPEYSEEVIYDSEAARTHEEVETATASTEESPREAAAHAHGPNLTFGKNITIPKIITALMIGMFIAILNQTLINVALPVLINDFGITTSTAQWLTTGFMLVNGILVPISAFLIQRFTYRQLFMTAMMFFTVGSLICAIAGNFPMMMVGRLTQAVGAGILMPLGTNIFMSIFPPDKRGAAMGMMGIAFILAPAIGPTLTGWVIQNYHWNVMFYGMFIIGAIALLIGSVWFKIAQPTHNAKLDIPGVIFSTIGFGSILYGFSEAGNKGWDSPVVDSTIIIGLIFVGLFVYRELSMKNPMMDLSTLKYSGFSFTTLINIIVTMALFGGMILLPIYLQSIRGFSPLDSGLLLLPGSLLMGLMGPIAGRLFDKVGIKPLAIFGLAIMTYATWELTKLNMDTPYSHILGIYILRSFGMAFIMMPIMTAGMNSLPGRLIPHGNAFSNTIRQLAGSIGTAILVTVMTQQTSAHIGDIANSLDKTNPAVMNQIQQAGQAVGSDALGTQMMLGRMQQLATINGINDAFWVATVLSALAFILSFFLKGKDHYRSDEA</sequence>